<feature type="transmembrane region" description="Helical" evidence="14">
    <location>
        <begin position="188"/>
        <end position="206"/>
    </location>
</feature>
<feature type="transmembrane region" description="Helical" evidence="14">
    <location>
        <begin position="153"/>
        <end position="173"/>
    </location>
</feature>
<comment type="similarity">
    <text evidence="3 13">Belongs to the membrane-bound acyltransferase family.</text>
</comment>
<dbReference type="PANTHER" id="PTHR13285">
    <property type="entry name" value="ACYLTRANSFERASE"/>
    <property type="match status" value="1"/>
</dbReference>
<dbReference type="Pfam" id="PF03062">
    <property type="entry name" value="MBOAT"/>
    <property type="match status" value="1"/>
</dbReference>
<feature type="transmembrane region" description="Helical" evidence="14">
    <location>
        <begin position="120"/>
        <end position="141"/>
    </location>
</feature>
<dbReference type="PIRSF" id="PIRSF016636">
    <property type="entry name" value="AlgI_DltB"/>
    <property type="match status" value="1"/>
</dbReference>
<proteinExistence type="inferred from homology"/>
<keyword evidence="10 13" id="KW-0472">Membrane</keyword>
<dbReference type="InterPro" id="IPR004299">
    <property type="entry name" value="MBOAT_fam"/>
</dbReference>
<keyword evidence="5 13" id="KW-1003">Cell membrane</keyword>
<feature type="transmembrane region" description="Helical" evidence="14">
    <location>
        <begin position="83"/>
        <end position="100"/>
    </location>
</feature>
<dbReference type="PANTHER" id="PTHR13285:SF23">
    <property type="entry name" value="TEICHOIC ACID D-ALANYLTRANSFERASE"/>
    <property type="match status" value="1"/>
</dbReference>
<evidence type="ECO:0000256" key="7">
    <source>
        <dbReference type="ARBA" id="ARBA00022692"/>
    </source>
</evidence>
<evidence type="ECO:0000256" key="10">
    <source>
        <dbReference type="ARBA" id="ARBA00023136"/>
    </source>
</evidence>
<evidence type="ECO:0000256" key="9">
    <source>
        <dbReference type="ARBA" id="ARBA00022989"/>
    </source>
</evidence>
<evidence type="ECO:0000256" key="5">
    <source>
        <dbReference type="ARBA" id="ARBA00022475"/>
    </source>
</evidence>
<evidence type="ECO:0000256" key="8">
    <source>
        <dbReference type="ARBA" id="ARBA00022841"/>
    </source>
</evidence>
<evidence type="ECO:0000256" key="4">
    <source>
        <dbReference type="ARBA" id="ARBA00016084"/>
    </source>
</evidence>
<evidence type="ECO:0000256" key="6">
    <source>
        <dbReference type="ARBA" id="ARBA00022679"/>
    </source>
</evidence>
<reference evidence="15" key="1">
    <citation type="submission" date="2020-10" db="EMBL/GenBank/DDBJ databases">
        <title>Connecting structure to function with the recovery of over 1000 high-quality activated sludge metagenome-assembled genomes encoding full-length rRNA genes using long-read sequencing.</title>
        <authorList>
            <person name="Singleton C.M."/>
            <person name="Petriglieri F."/>
            <person name="Kristensen J.M."/>
            <person name="Kirkegaard R.H."/>
            <person name="Michaelsen T.Y."/>
            <person name="Andersen M.H."/>
            <person name="Karst S.M."/>
            <person name="Dueholm M.S."/>
            <person name="Nielsen P.H."/>
            <person name="Albertsen M."/>
        </authorList>
    </citation>
    <scope>NUCLEOTIDE SEQUENCE</scope>
    <source>
        <strain evidence="15">Bjer_18-Q3-R1-45_BAT3C.347</strain>
    </source>
</reference>
<keyword evidence="7 14" id="KW-0812">Transmembrane</keyword>
<comment type="subcellular location">
    <subcellularLocation>
        <location evidence="1">Cell membrane</location>
        <topology evidence="1">Multi-pass membrane protein</topology>
    </subcellularLocation>
</comment>
<dbReference type="EMBL" id="JADJEV010000004">
    <property type="protein sequence ID" value="MBK6974154.1"/>
    <property type="molecule type" value="Genomic_DNA"/>
</dbReference>
<feature type="transmembrane region" description="Helical" evidence="14">
    <location>
        <begin position="30"/>
        <end position="47"/>
    </location>
</feature>
<keyword evidence="11 13" id="KW-0012">Acyltransferase</keyword>
<evidence type="ECO:0000256" key="1">
    <source>
        <dbReference type="ARBA" id="ARBA00004651"/>
    </source>
</evidence>
<comment type="caution">
    <text evidence="15">The sequence shown here is derived from an EMBL/GenBank/DDBJ whole genome shotgun (WGS) entry which is preliminary data.</text>
</comment>
<evidence type="ECO:0000256" key="14">
    <source>
        <dbReference type="SAM" id="Phobius"/>
    </source>
</evidence>
<dbReference type="GO" id="GO:0042121">
    <property type="term" value="P:alginic acid biosynthetic process"/>
    <property type="evidence" value="ECO:0007669"/>
    <property type="project" value="UniProtKB-KW"/>
</dbReference>
<comment type="pathway">
    <text evidence="2">Glycan biosynthesis; alginate biosynthesis.</text>
</comment>
<sequence>MLFNSAEYLLALLPLSFFVYFQLTRRKLLLAGKAFLVLASLFFYGWWNPANLWLILFSIIVNFAVGRRLTVKLTGTDGKTRRKLILLGGIAFNLGLLAYFKYADFVVGNLNGLMGSDLPLPHVVLPIAVSFFTFTQIAYLVDCHRGEAQEYDVLRYFLFVTFFPHLIAGPILHHKEMMPQFASARNSIIRYPNIALGLFLLSIGLFKKVIVADSFAKWATAGFDQATTLSFFEAWAASLSYTFQLYFDFGGYTDMALGSALLFNIRLPINFNSPYKAVSIQDFWHRWHMTLSRFLRDYLYLPLGGNRRGVPRTLANLFLTFVLGGLWHGAGWMFVAWGALHGTAMVVHRVWRNLGGAMPQLLAWFITFNFVNLTWIFFRAREMKDALKVLSGMAGLNGIMLPQQWSKALSALNGTGITFGPWLTRIEGDHWTVLWLAGALVLVLAFRNSNELAPQSGRAPVLRFRWAAFCAALMALSMVAVLSSTYSEFIYFNF</sequence>
<protein>
    <recommendedName>
        <fullName evidence="4">Probable alginate O-acetylase AlgI</fullName>
    </recommendedName>
    <alternativeName>
        <fullName evidence="12">Alginate biosynthesis protein AlgI</fullName>
    </alternativeName>
</protein>
<keyword evidence="8" id="KW-0016">Alginate biosynthesis</keyword>
<evidence type="ECO:0000256" key="13">
    <source>
        <dbReference type="PIRNR" id="PIRNR016636"/>
    </source>
</evidence>
<feature type="transmembrane region" description="Helical" evidence="14">
    <location>
        <begin position="466"/>
        <end position="486"/>
    </location>
</feature>
<dbReference type="AlphaFoldDB" id="A0A9D7HMI7"/>
<evidence type="ECO:0000256" key="11">
    <source>
        <dbReference type="ARBA" id="ARBA00023315"/>
    </source>
</evidence>
<feature type="transmembrane region" description="Helical" evidence="14">
    <location>
        <begin position="317"/>
        <end position="340"/>
    </location>
</feature>
<keyword evidence="6 13" id="KW-0808">Transferase</keyword>
<evidence type="ECO:0000256" key="2">
    <source>
        <dbReference type="ARBA" id="ARBA00005182"/>
    </source>
</evidence>
<organism evidence="15 16">
    <name type="scientific">Candidatus Methylophosphatis roskildensis</name>
    <dbReference type="NCBI Taxonomy" id="2899263"/>
    <lineage>
        <taxon>Bacteria</taxon>
        <taxon>Pseudomonadati</taxon>
        <taxon>Pseudomonadota</taxon>
        <taxon>Betaproteobacteria</taxon>
        <taxon>Nitrosomonadales</taxon>
        <taxon>Sterolibacteriaceae</taxon>
        <taxon>Candidatus Methylophosphatis</taxon>
    </lineage>
</organism>
<feature type="transmembrane region" description="Helical" evidence="14">
    <location>
        <begin position="360"/>
        <end position="378"/>
    </location>
</feature>
<dbReference type="InterPro" id="IPR051085">
    <property type="entry name" value="MB_O-acyltransferase"/>
</dbReference>
<evidence type="ECO:0000313" key="15">
    <source>
        <dbReference type="EMBL" id="MBK6974154.1"/>
    </source>
</evidence>
<feature type="transmembrane region" description="Helical" evidence="14">
    <location>
        <begin position="53"/>
        <end position="71"/>
    </location>
</feature>
<dbReference type="InterPro" id="IPR028362">
    <property type="entry name" value="AlgI"/>
</dbReference>
<evidence type="ECO:0000256" key="12">
    <source>
        <dbReference type="ARBA" id="ARBA00031030"/>
    </source>
</evidence>
<name>A0A9D7HMI7_9PROT</name>
<dbReference type="InterPro" id="IPR024194">
    <property type="entry name" value="Ac/AlaTfrase_AlgI/DltB"/>
</dbReference>
<dbReference type="GO" id="GO:0005886">
    <property type="term" value="C:plasma membrane"/>
    <property type="evidence" value="ECO:0007669"/>
    <property type="project" value="UniProtKB-SubCell"/>
</dbReference>
<accession>A0A9D7HMI7</accession>
<feature type="transmembrane region" description="Helical" evidence="14">
    <location>
        <begin position="6"/>
        <end position="23"/>
    </location>
</feature>
<dbReference type="PIRSF" id="PIRSF500217">
    <property type="entry name" value="AlgI"/>
    <property type="match status" value="1"/>
</dbReference>
<evidence type="ECO:0000313" key="16">
    <source>
        <dbReference type="Proteomes" id="UP000807785"/>
    </source>
</evidence>
<evidence type="ECO:0000256" key="3">
    <source>
        <dbReference type="ARBA" id="ARBA00010323"/>
    </source>
</evidence>
<dbReference type="GO" id="GO:0016746">
    <property type="term" value="F:acyltransferase activity"/>
    <property type="evidence" value="ECO:0007669"/>
    <property type="project" value="UniProtKB-KW"/>
</dbReference>
<keyword evidence="9 14" id="KW-1133">Transmembrane helix</keyword>
<gene>
    <name evidence="15" type="ORF">IPH26_14830</name>
</gene>
<dbReference type="Proteomes" id="UP000807785">
    <property type="component" value="Unassembled WGS sequence"/>
</dbReference>